<dbReference type="Pfam" id="PF13561">
    <property type="entry name" value="adh_short_C2"/>
    <property type="match status" value="1"/>
</dbReference>
<feature type="domain" description="Ketoreductase" evidence="3">
    <location>
        <begin position="7"/>
        <end position="185"/>
    </location>
</feature>
<sequence length="245" mass="24875">MSDFEGLTAIVTGGASGIGASTAALLAERGARVAVLDREVDAVPAPILGLKADVTDDESVRRAVEQVVAETGGLHILVNNAGIGTAGTVEDNGLDEWNRVLDVNLLGVVRVTRAALPALRRSASGVVVNVGSIVATTGLVDRALYSASKGAVLALSRAMAADLVGEGVRVNVVCPGTVATPWLDRLLGVADDPEATLAALQARQPTGRLVGQEEIARAIVHLADPGLPSLTGSVLAVDGGMNSLR</sequence>
<proteinExistence type="inferred from homology"/>
<reference evidence="4" key="2">
    <citation type="submission" date="2023-01" db="EMBL/GenBank/DDBJ databases">
        <authorList>
            <person name="Sun Q."/>
            <person name="Evtushenko L."/>
        </authorList>
    </citation>
    <scope>NUCLEOTIDE SEQUENCE</scope>
    <source>
        <strain evidence="4">VKM Ac-1069</strain>
    </source>
</reference>
<dbReference type="PROSITE" id="PS00061">
    <property type="entry name" value="ADH_SHORT"/>
    <property type="match status" value="1"/>
</dbReference>
<dbReference type="EMBL" id="BSFQ01000112">
    <property type="protein sequence ID" value="GLL16286.1"/>
    <property type="molecule type" value="Genomic_DNA"/>
</dbReference>
<dbReference type="PRINTS" id="PR00080">
    <property type="entry name" value="SDRFAMILY"/>
</dbReference>
<gene>
    <name evidence="4" type="ORF">GCM10017577_74540</name>
</gene>
<dbReference type="FunFam" id="3.40.50.720:FF:000084">
    <property type="entry name" value="Short-chain dehydrogenase reductase"/>
    <property type="match status" value="1"/>
</dbReference>
<dbReference type="InterPro" id="IPR002347">
    <property type="entry name" value="SDR_fam"/>
</dbReference>
<dbReference type="InterPro" id="IPR036291">
    <property type="entry name" value="NAD(P)-bd_dom_sf"/>
</dbReference>
<dbReference type="Gene3D" id="3.40.50.720">
    <property type="entry name" value="NAD(P)-binding Rossmann-like Domain"/>
    <property type="match status" value="1"/>
</dbReference>
<dbReference type="InterPro" id="IPR057326">
    <property type="entry name" value="KR_dom"/>
</dbReference>
<name>A0A9W6P1W2_9PSEU</name>
<dbReference type="PANTHER" id="PTHR43477:SF1">
    <property type="entry name" value="DIHYDROANTICAPSIN 7-DEHYDROGENASE"/>
    <property type="match status" value="1"/>
</dbReference>
<comment type="caution">
    <text evidence="4">The sequence shown here is derived from an EMBL/GenBank/DDBJ whole genome shotgun (WGS) entry which is preliminary data.</text>
</comment>
<dbReference type="GO" id="GO:0016491">
    <property type="term" value="F:oxidoreductase activity"/>
    <property type="evidence" value="ECO:0007669"/>
    <property type="project" value="UniProtKB-KW"/>
</dbReference>
<comment type="similarity">
    <text evidence="1">Belongs to the short-chain dehydrogenases/reductases (SDR) family.</text>
</comment>
<dbReference type="InterPro" id="IPR051122">
    <property type="entry name" value="SDR_DHRS6-like"/>
</dbReference>
<dbReference type="RefSeq" id="WP_271215022.1">
    <property type="nucleotide sequence ID" value="NZ_BSFQ01000112.1"/>
</dbReference>
<keyword evidence="5" id="KW-1185">Reference proteome</keyword>
<evidence type="ECO:0000256" key="2">
    <source>
        <dbReference type="ARBA" id="ARBA00023002"/>
    </source>
</evidence>
<dbReference type="CDD" id="cd05233">
    <property type="entry name" value="SDR_c"/>
    <property type="match status" value="1"/>
</dbReference>
<evidence type="ECO:0000313" key="4">
    <source>
        <dbReference type="EMBL" id="GLL16286.1"/>
    </source>
</evidence>
<dbReference type="PRINTS" id="PR00081">
    <property type="entry name" value="GDHRDH"/>
</dbReference>
<evidence type="ECO:0000259" key="3">
    <source>
        <dbReference type="SMART" id="SM00822"/>
    </source>
</evidence>
<dbReference type="InterPro" id="IPR020904">
    <property type="entry name" value="Sc_DH/Rdtase_CS"/>
</dbReference>
<dbReference type="PANTHER" id="PTHR43477">
    <property type="entry name" value="DIHYDROANTICAPSIN 7-DEHYDROGENASE"/>
    <property type="match status" value="1"/>
</dbReference>
<accession>A0A9W6P1W2</accession>
<organism evidence="4 5">
    <name type="scientific">Pseudonocardia halophobica</name>
    <dbReference type="NCBI Taxonomy" id="29401"/>
    <lineage>
        <taxon>Bacteria</taxon>
        <taxon>Bacillati</taxon>
        <taxon>Actinomycetota</taxon>
        <taxon>Actinomycetes</taxon>
        <taxon>Pseudonocardiales</taxon>
        <taxon>Pseudonocardiaceae</taxon>
        <taxon>Pseudonocardia</taxon>
    </lineage>
</organism>
<dbReference type="SUPFAM" id="SSF51735">
    <property type="entry name" value="NAD(P)-binding Rossmann-fold domains"/>
    <property type="match status" value="1"/>
</dbReference>
<dbReference type="SMART" id="SM00822">
    <property type="entry name" value="PKS_KR"/>
    <property type="match status" value="1"/>
</dbReference>
<evidence type="ECO:0000313" key="5">
    <source>
        <dbReference type="Proteomes" id="UP001143463"/>
    </source>
</evidence>
<protein>
    <submittedName>
        <fullName evidence="4">Oxidoreductase</fullName>
    </submittedName>
</protein>
<dbReference type="Proteomes" id="UP001143463">
    <property type="component" value="Unassembled WGS sequence"/>
</dbReference>
<reference evidence="4" key="1">
    <citation type="journal article" date="2014" name="Int. J. Syst. Evol. Microbiol.">
        <title>Complete genome sequence of Corynebacterium casei LMG S-19264T (=DSM 44701T), isolated from a smear-ripened cheese.</title>
        <authorList>
            <consortium name="US DOE Joint Genome Institute (JGI-PGF)"/>
            <person name="Walter F."/>
            <person name="Albersmeier A."/>
            <person name="Kalinowski J."/>
            <person name="Ruckert C."/>
        </authorList>
    </citation>
    <scope>NUCLEOTIDE SEQUENCE</scope>
    <source>
        <strain evidence="4">VKM Ac-1069</strain>
    </source>
</reference>
<dbReference type="AlphaFoldDB" id="A0A9W6P1W2"/>
<evidence type="ECO:0000256" key="1">
    <source>
        <dbReference type="ARBA" id="ARBA00006484"/>
    </source>
</evidence>
<keyword evidence="2" id="KW-0560">Oxidoreductase</keyword>